<comment type="similarity">
    <text evidence="1 2">Belongs to the UPF0235 family.</text>
</comment>
<dbReference type="GO" id="GO:0005737">
    <property type="term" value="C:cytoplasm"/>
    <property type="evidence" value="ECO:0007669"/>
    <property type="project" value="TreeGrafter"/>
</dbReference>
<evidence type="ECO:0000256" key="1">
    <source>
        <dbReference type="ARBA" id="ARBA00010364"/>
    </source>
</evidence>
<dbReference type="SUPFAM" id="SSF69786">
    <property type="entry name" value="YggU-like"/>
    <property type="match status" value="1"/>
</dbReference>
<dbReference type="InterPro" id="IPR036591">
    <property type="entry name" value="YggU-like_sf"/>
</dbReference>
<reference evidence="4" key="1">
    <citation type="submission" date="2010-12" db="EMBL/GenBank/DDBJ databases">
        <title>Complete sequence of Desulfovibrio aespoeensis Aspo-2.</title>
        <authorList>
            <consortium name="US DOE Joint Genome Institute"/>
            <person name="Lucas S."/>
            <person name="Copeland A."/>
            <person name="Lapidus A."/>
            <person name="Cheng J.-F."/>
            <person name="Goodwin L."/>
            <person name="Pitluck S."/>
            <person name="Chertkov O."/>
            <person name="Misra M."/>
            <person name="Detter J.C."/>
            <person name="Han C."/>
            <person name="Tapia R."/>
            <person name="Land M."/>
            <person name="Hauser L."/>
            <person name="Kyrpides N."/>
            <person name="Ivanova N."/>
            <person name="Ovchinnikova G."/>
            <person name="Pedersen K."/>
            <person name="Jagevall S."/>
            <person name="Hazen T."/>
            <person name="Woyke T."/>
        </authorList>
    </citation>
    <scope>NUCLEOTIDE SEQUENCE [LARGE SCALE GENOMIC DNA]</scope>
    <source>
        <strain evidence="4">ATCC 700646 / DSM 10631 / Aspo-2</strain>
    </source>
</reference>
<dbReference type="Proteomes" id="UP000002191">
    <property type="component" value="Chromosome"/>
</dbReference>
<dbReference type="HAMAP" id="MF_00634">
    <property type="entry name" value="UPF0235"/>
    <property type="match status" value="1"/>
</dbReference>
<dbReference type="AlphaFoldDB" id="E6VZ13"/>
<dbReference type="OrthoDB" id="9800587at2"/>
<evidence type="ECO:0000313" key="4">
    <source>
        <dbReference type="Proteomes" id="UP000002191"/>
    </source>
</evidence>
<keyword evidence="4" id="KW-1185">Reference proteome</keyword>
<proteinExistence type="inferred from homology"/>
<protein>
    <recommendedName>
        <fullName evidence="2">UPF0235 protein Daes_1777</fullName>
    </recommendedName>
</protein>
<accession>E6VZ13</accession>
<dbReference type="PANTHER" id="PTHR13420:SF7">
    <property type="entry name" value="UPF0235 PROTEIN C15ORF40"/>
    <property type="match status" value="1"/>
</dbReference>
<name>E6VZ13_PSEA9</name>
<dbReference type="HOGENOM" id="CLU_130694_6_2_7"/>
<reference evidence="3 4" key="2">
    <citation type="journal article" date="2014" name="Genome Announc.">
        <title>Complete Genome Sequence of the Subsurface, Mesophilic Sulfate-Reducing Bacterium Desulfovibrio aespoeensis Aspo-2.</title>
        <authorList>
            <person name="Pedersen K."/>
            <person name="Bengtsson A."/>
            <person name="Edlund J."/>
            <person name="Rabe L."/>
            <person name="Hazen T."/>
            <person name="Chakraborty R."/>
            <person name="Goodwin L."/>
            <person name="Shapiro N."/>
        </authorList>
    </citation>
    <scope>NUCLEOTIDE SEQUENCE [LARGE SCALE GENOMIC DNA]</scope>
    <source>
        <strain evidence="4">ATCC 700646 / DSM 10631 / Aspo-2</strain>
    </source>
</reference>
<gene>
    <name evidence="3" type="ordered locus">Daes_1777</name>
</gene>
<dbReference type="Pfam" id="PF02594">
    <property type="entry name" value="DUF167"/>
    <property type="match status" value="1"/>
</dbReference>
<evidence type="ECO:0000313" key="3">
    <source>
        <dbReference type="EMBL" id="ADU62789.1"/>
    </source>
</evidence>
<dbReference type="Gene3D" id="3.30.1200.10">
    <property type="entry name" value="YggU-like"/>
    <property type="match status" value="1"/>
</dbReference>
<dbReference type="eggNOG" id="COG1872">
    <property type="taxonomic scope" value="Bacteria"/>
</dbReference>
<dbReference type="InterPro" id="IPR003746">
    <property type="entry name" value="DUF167"/>
</dbReference>
<sequence>MSLPEYVSRCRDGWRIAVWVQPGARKSEVAGVYQQCVKIRLCAPAVDNKANKALVAFVASVLNVKKSQVVIESGQTTRKKLLALNTVAEPDWTGLCPVGSPQ</sequence>
<dbReference type="SMART" id="SM01152">
    <property type="entry name" value="DUF167"/>
    <property type="match status" value="1"/>
</dbReference>
<dbReference type="EMBL" id="CP002431">
    <property type="protein sequence ID" value="ADU62789.1"/>
    <property type="molecule type" value="Genomic_DNA"/>
</dbReference>
<dbReference type="KEGG" id="das:Daes_1777"/>
<dbReference type="NCBIfam" id="TIGR00251">
    <property type="entry name" value="DUF167 family protein"/>
    <property type="match status" value="1"/>
</dbReference>
<evidence type="ECO:0000256" key="2">
    <source>
        <dbReference type="HAMAP-Rule" id="MF_00634"/>
    </source>
</evidence>
<dbReference type="PANTHER" id="PTHR13420">
    <property type="entry name" value="UPF0235 PROTEIN C15ORF40"/>
    <property type="match status" value="1"/>
</dbReference>
<organism evidence="3 4">
    <name type="scientific">Pseudodesulfovibrio aespoeensis (strain ATCC 700646 / DSM 10631 / Aspo-2)</name>
    <name type="common">Desulfovibrio aespoeensis</name>
    <dbReference type="NCBI Taxonomy" id="643562"/>
    <lineage>
        <taxon>Bacteria</taxon>
        <taxon>Pseudomonadati</taxon>
        <taxon>Thermodesulfobacteriota</taxon>
        <taxon>Desulfovibrionia</taxon>
        <taxon>Desulfovibrionales</taxon>
        <taxon>Desulfovibrionaceae</taxon>
    </lineage>
</organism>
<dbReference type="STRING" id="643562.Daes_1777"/>